<keyword evidence="3" id="KW-1185">Reference proteome</keyword>
<organism evidence="2 3">
    <name type="scientific">Fusarium avenaceum</name>
    <dbReference type="NCBI Taxonomy" id="40199"/>
    <lineage>
        <taxon>Eukaryota</taxon>
        <taxon>Fungi</taxon>
        <taxon>Dikarya</taxon>
        <taxon>Ascomycota</taxon>
        <taxon>Pezizomycotina</taxon>
        <taxon>Sordariomycetes</taxon>
        <taxon>Hypocreomycetidae</taxon>
        <taxon>Hypocreales</taxon>
        <taxon>Nectriaceae</taxon>
        <taxon>Fusarium</taxon>
        <taxon>Fusarium tricinctum species complex</taxon>
    </lineage>
</organism>
<dbReference type="PANTHER" id="PTHR42336">
    <property type="entry name" value="THIOREDOXIN DOMAIN-CONTAINING PROTEIN-RELATED"/>
    <property type="match status" value="1"/>
</dbReference>
<proteinExistence type="predicted"/>
<dbReference type="Proteomes" id="UP000782241">
    <property type="component" value="Unassembled WGS sequence"/>
</dbReference>
<feature type="region of interest" description="Disordered" evidence="1">
    <location>
        <begin position="850"/>
        <end position="880"/>
    </location>
</feature>
<evidence type="ECO:0000313" key="3">
    <source>
        <dbReference type="Proteomes" id="UP000782241"/>
    </source>
</evidence>
<protein>
    <recommendedName>
        <fullName evidence="4">Alkyl hydroperoxide reductase subunit C/ Thiol specific antioxidant domain-containing protein</fullName>
    </recommendedName>
</protein>
<evidence type="ECO:0000313" key="2">
    <source>
        <dbReference type="EMBL" id="KAG5657479.1"/>
    </source>
</evidence>
<dbReference type="InterPro" id="IPR032801">
    <property type="entry name" value="PXL2A/B/C"/>
</dbReference>
<dbReference type="Pfam" id="PF13911">
    <property type="entry name" value="AhpC-TSA_2"/>
    <property type="match status" value="1"/>
</dbReference>
<feature type="region of interest" description="Disordered" evidence="1">
    <location>
        <begin position="669"/>
        <end position="692"/>
    </location>
</feature>
<dbReference type="PANTHER" id="PTHR42336:SF1">
    <property type="entry name" value="ALKYL HYDROPEROXIDE REDUCTASE SUBUNIT C_ THIOL SPECIFIC ANTIOXIDANT DOMAIN-CONTAINING PROTEIN"/>
    <property type="match status" value="1"/>
</dbReference>
<comment type="caution">
    <text evidence="2">The sequence shown here is derived from an EMBL/GenBank/DDBJ whole genome shotgun (WGS) entry which is preliminary data.</text>
</comment>
<dbReference type="SUPFAM" id="SSF52833">
    <property type="entry name" value="Thioredoxin-like"/>
    <property type="match status" value="1"/>
</dbReference>
<accession>A0A9P7KPR8</accession>
<dbReference type="EMBL" id="JAGPUO010000017">
    <property type="protein sequence ID" value="KAG5657479.1"/>
    <property type="molecule type" value="Genomic_DNA"/>
</dbReference>
<gene>
    <name evidence="2" type="ORF">KAF25_006043</name>
</gene>
<dbReference type="AlphaFoldDB" id="A0A9P7KPR8"/>
<sequence length="921" mass="103461">MAKHSQMHGNGMHAQVSVSVSDLTSPLLFLDLKVAFRGASESKVNLTPTSIKCDKEVVQLANILNSPREIALLELEANNMKLDDRKFELLGPYRAMIQYYPHPNTRLGLPPHYRDARNYHVECIEFLFRSTGQYDILRNSIAIATMREPYHERPPASFEKDRRIWLQSSYAQILYITFDDRLPLTACKIIAADFAQERAVQIIRDAWLRSENTRPASLSMTIAADMVLWAQYMGFEGNRYLKSLSYSSKGGPEVKIFERQGGTPLNIFIAHNHLGIVNIIATTGETVPKIDQKANQWWTILSSPSGPFSFQGRFDASSHFDIVRAVDWNKPGIKGYSFCLRNDTILRIIPDDGSKPVDYDLGRGGWHLEYPWFYLPMDDDERVSEFWIRRCAGSRGASAALIIHTNRGHRLALGSSPAPYLPDFHPFSPTYRLLGTLPEDEPCRVFYTAGLQGPGWFFFEKILYYPLNEYIQLNSWLPDTQLSALEYYYTSAKLEGVREITPCRSWWEWCRSIITGFLLEYVDGSRRSIGQVRLDYLGTPKQANTGTLLIKFLRRKDPGTIPQWYSGIESFDFVNTIPVCRPLSKVFGETKMTPIKIHRGLNGPEIDSARRLQPGAIYLPHSAVYILVLLYGSFRSRRLVSKMLSSFTTKLALKKAGIPSDILDFSEKKREPNKLRKNPPQPSDENDADSGWGSWMSIRSLPLIVQPWLTPPPAAATVGRLPGIGDKAPLDKTQKLRLGGGKRVLLVFLRCVGCAFAQKTFINLRTMANRYGDALTCIAVSHASEQATHKWITLLGGAWSVRVIVDEERALYAAWGLGTSSMWYVLNPTTQVQSWKEKGWLGEKVAGAIQGKEPAKKQPNTTVSAAGEDEEDDGPLTTMGNKWQEAGAFAVDGTGTVIWGGKAARADDVMELEDGARILLA</sequence>
<evidence type="ECO:0000256" key="1">
    <source>
        <dbReference type="SAM" id="MobiDB-lite"/>
    </source>
</evidence>
<dbReference type="InterPro" id="IPR036249">
    <property type="entry name" value="Thioredoxin-like_sf"/>
</dbReference>
<dbReference type="Gene3D" id="3.40.30.10">
    <property type="entry name" value="Glutaredoxin"/>
    <property type="match status" value="1"/>
</dbReference>
<evidence type="ECO:0008006" key="4">
    <source>
        <dbReference type="Google" id="ProtNLM"/>
    </source>
</evidence>
<name>A0A9P7KPR8_9HYPO</name>
<reference evidence="2" key="1">
    <citation type="submission" date="2021-04" db="EMBL/GenBank/DDBJ databases">
        <title>Draft genome of Fusarium avenaceum strain F156N33, isolated from an atmospheric sample in Virginia.</title>
        <authorList>
            <person name="Yang S."/>
            <person name="Vinatzer B.A."/>
            <person name="Coleman J."/>
        </authorList>
    </citation>
    <scope>NUCLEOTIDE SEQUENCE</scope>
    <source>
        <strain evidence="2">F156N33</strain>
    </source>
</reference>